<comment type="cofactor">
    <cofactor evidence="24">
        <name>Zn(2+)</name>
        <dbReference type="ChEBI" id="CHEBI:29105"/>
    </cofactor>
    <text evidence="24">Binds 1 zinc ion per subunit.</text>
</comment>
<dbReference type="FunCoup" id="A0A158P3F3">
    <property type="interactions" value="417"/>
</dbReference>
<dbReference type="SUPFAM" id="SSF55486">
    <property type="entry name" value="Metalloproteases ('zincins'), catalytic domain"/>
    <property type="match status" value="2"/>
</dbReference>
<evidence type="ECO:0000256" key="10">
    <source>
        <dbReference type="ARBA" id="ARBA00022670"/>
    </source>
</evidence>
<evidence type="ECO:0000256" key="2">
    <source>
        <dbReference type="ARBA" id="ARBA00004606"/>
    </source>
</evidence>
<dbReference type="InParanoid" id="A0A158P3F3"/>
<evidence type="ECO:0000256" key="20">
    <source>
        <dbReference type="ARBA" id="ARBA00023157"/>
    </source>
</evidence>
<reference evidence="30" key="2">
    <citation type="submission" date="2016-04" db="UniProtKB">
        <authorList>
            <consortium name="EnsemblMetazoa"/>
        </authorList>
    </citation>
    <scope>IDENTIFICATION</scope>
</reference>
<evidence type="ECO:0000256" key="22">
    <source>
        <dbReference type="ARBA" id="ARBA00023288"/>
    </source>
</evidence>
<dbReference type="STRING" id="12957.A0A158P3F3"/>
<keyword evidence="7" id="KW-0031">Aminopeptidase</keyword>
<comment type="catalytic activity">
    <reaction evidence="1">
        <text>Release of an N-terminal amino acid, Xaa-|-Yaa- from a peptide, amide or arylamide. Xaa is preferably Ala, but may be most amino acids including Pro (slow action). When a terminal hydrophobic residue is followed by a prolyl residue, the two may be released as an intact Xaa-Pro dipeptide.</text>
        <dbReference type="EC" id="3.4.11.2"/>
    </reaction>
</comment>
<keyword evidence="16" id="KW-0735">Signal-anchor</keyword>
<reference evidence="31" key="1">
    <citation type="journal article" date="2011" name="PLoS Genet.">
        <title>The genome sequence of the leaf-cutter ant Atta cephalotes reveals insights into its obligate symbiotic lifestyle.</title>
        <authorList>
            <person name="Suen G."/>
            <person name="Teiling C."/>
            <person name="Li L."/>
            <person name="Holt C."/>
            <person name="Abouheif E."/>
            <person name="Bornberg-Bauer E."/>
            <person name="Bouffard P."/>
            <person name="Caldera E.J."/>
            <person name="Cash E."/>
            <person name="Cavanaugh A."/>
            <person name="Denas O."/>
            <person name="Elhaik E."/>
            <person name="Fave M.J."/>
            <person name="Gadau J."/>
            <person name="Gibson J.D."/>
            <person name="Graur D."/>
            <person name="Grubbs K.J."/>
            <person name="Hagen D.E."/>
            <person name="Harkins T.T."/>
            <person name="Helmkampf M."/>
            <person name="Hu H."/>
            <person name="Johnson B.R."/>
            <person name="Kim J."/>
            <person name="Marsh S.E."/>
            <person name="Moeller J.A."/>
            <person name="Munoz-Torres M.C."/>
            <person name="Murphy M.C."/>
            <person name="Naughton M.C."/>
            <person name="Nigam S."/>
            <person name="Overson R."/>
            <person name="Rajakumar R."/>
            <person name="Reese J.T."/>
            <person name="Scott J.J."/>
            <person name="Smith C.R."/>
            <person name="Tao S."/>
            <person name="Tsutsui N.D."/>
            <person name="Viljakainen L."/>
            <person name="Wissler L."/>
            <person name="Yandell M.D."/>
            <person name="Zimmer F."/>
            <person name="Taylor J."/>
            <person name="Slater S.C."/>
            <person name="Clifton S.W."/>
            <person name="Warren W.C."/>
            <person name="Elsik C.G."/>
            <person name="Smith C.D."/>
            <person name="Weinstock G.M."/>
            <person name="Gerardo N.M."/>
            <person name="Currie C.R."/>
        </authorList>
    </citation>
    <scope>NUCLEOTIDE SEQUENCE [LARGE SCALE GENOMIC DNA]</scope>
</reference>
<dbReference type="GO" id="GO:0016285">
    <property type="term" value="F:alanyl aminopeptidase activity"/>
    <property type="evidence" value="ECO:0007669"/>
    <property type="project" value="UniProtKB-EC"/>
</dbReference>
<dbReference type="Gene3D" id="2.60.40.1910">
    <property type="match status" value="2"/>
</dbReference>
<evidence type="ECO:0000256" key="21">
    <source>
        <dbReference type="ARBA" id="ARBA00023180"/>
    </source>
</evidence>
<dbReference type="EMBL" id="ADTU01007781">
    <property type="status" value="NOT_ANNOTATED_CDS"/>
    <property type="molecule type" value="Genomic_DNA"/>
</dbReference>
<evidence type="ECO:0000256" key="18">
    <source>
        <dbReference type="ARBA" id="ARBA00023049"/>
    </source>
</evidence>
<evidence type="ECO:0000256" key="7">
    <source>
        <dbReference type="ARBA" id="ARBA00022438"/>
    </source>
</evidence>
<dbReference type="GO" id="GO:0008270">
    <property type="term" value="F:zinc ion binding"/>
    <property type="evidence" value="ECO:0007669"/>
    <property type="project" value="InterPro"/>
</dbReference>
<dbReference type="PRINTS" id="PR00756">
    <property type="entry name" value="ALADIPTASE"/>
</dbReference>
<dbReference type="GO" id="GO:0042277">
    <property type="term" value="F:peptide binding"/>
    <property type="evidence" value="ECO:0007669"/>
    <property type="project" value="TreeGrafter"/>
</dbReference>
<evidence type="ECO:0000313" key="31">
    <source>
        <dbReference type="Proteomes" id="UP000005205"/>
    </source>
</evidence>
<dbReference type="EMBL" id="ADTU01007782">
    <property type="status" value="NOT_ANNOTATED_CDS"/>
    <property type="molecule type" value="Genomic_DNA"/>
</dbReference>
<accession>A0A158P3F3</accession>
<evidence type="ECO:0000256" key="16">
    <source>
        <dbReference type="ARBA" id="ARBA00022968"/>
    </source>
</evidence>
<dbReference type="InterPro" id="IPR034016">
    <property type="entry name" value="M1_APN-typ"/>
</dbReference>
<keyword evidence="12 24" id="KW-0479">Metal-binding</keyword>
<dbReference type="PANTHER" id="PTHR11533">
    <property type="entry name" value="PROTEASE M1 ZINC METALLOPROTEASE"/>
    <property type="match status" value="1"/>
</dbReference>
<dbReference type="Gene3D" id="1.25.50.20">
    <property type="match status" value="2"/>
</dbReference>
<keyword evidence="9" id="KW-0336">GPI-anchor</keyword>
<keyword evidence="17 26" id="KW-1133">Transmembrane helix</keyword>
<evidence type="ECO:0000256" key="5">
    <source>
        <dbReference type="ARBA" id="ARBA00012564"/>
    </source>
</evidence>
<dbReference type="SUPFAM" id="SSF63737">
    <property type="entry name" value="Leukotriene A4 hydrolase N-terminal domain"/>
    <property type="match status" value="2"/>
</dbReference>
<evidence type="ECO:0000256" key="3">
    <source>
        <dbReference type="ARBA" id="ARBA00004609"/>
    </source>
</evidence>
<evidence type="ECO:0000256" key="9">
    <source>
        <dbReference type="ARBA" id="ARBA00022622"/>
    </source>
</evidence>
<dbReference type="GO" id="GO:0006508">
    <property type="term" value="P:proteolysis"/>
    <property type="evidence" value="ECO:0007669"/>
    <property type="project" value="UniProtKB-KW"/>
</dbReference>
<keyword evidence="11 26" id="KW-0812">Transmembrane</keyword>
<evidence type="ECO:0000256" key="24">
    <source>
        <dbReference type="PIRSR" id="PIRSR634016-3"/>
    </source>
</evidence>
<evidence type="ECO:0000256" key="23">
    <source>
        <dbReference type="PIRSR" id="PIRSR634016-1"/>
    </source>
</evidence>
<evidence type="ECO:0000256" key="11">
    <source>
        <dbReference type="ARBA" id="ARBA00022692"/>
    </source>
</evidence>
<feature type="binding site" evidence="24">
    <location>
        <position position="392"/>
    </location>
    <ligand>
        <name>Zn(2+)</name>
        <dbReference type="ChEBI" id="CHEBI:29105"/>
        <note>catalytic</note>
    </ligand>
</feature>
<dbReference type="Gene3D" id="2.60.40.1730">
    <property type="entry name" value="tricorn interacting facor f3 domain"/>
    <property type="match status" value="2"/>
</dbReference>
<dbReference type="GO" id="GO:0043171">
    <property type="term" value="P:peptide catabolic process"/>
    <property type="evidence" value="ECO:0007669"/>
    <property type="project" value="TreeGrafter"/>
</dbReference>
<dbReference type="GO" id="GO:0005615">
    <property type="term" value="C:extracellular space"/>
    <property type="evidence" value="ECO:0007669"/>
    <property type="project" value="TreeGrafter"/>
</dbReference>
<evidence type="ECO:0000256" key="4">
    <source>
        <dbReference type="ARBA" id="ARBA00010136"/>
    </source>
</evidence>
<dbReference type="CDD" id="cd09601">
    <property type="entry name" value="M1_APN-Q_like"/>
    <property type="match status" value="2"/>
</dbReference>
<dbReference type="InterPro" id="IPR024571">
    <property type="entry name" value="ERAP1-like_C_dom"/>
</dbReference>
<feature type="domain" description="Peptidase M1 membrane alanine aminopeptidase" evidence="27">
    <location>
        <begin position="1181"/>
        <end position="1409"/>
    </location>
</feature>
<keyword evidence="19 26" id="KW-0472">Membrane</keyword>
<evidence type="ECO:0000259" key="27">
    <source>
        <dbReference type="Pfam" id="PF01433"/>
    </source>
</evidence>
<dbReference type="FunFam" id="1.10.390.10:FF:000001">
    <property type="entry name" value="Aminopeptidase"/>
    <property type="match status" value="2"/>
</dbReference>
<evidence type="ECO:0000259" key="28">
    <source>
        <dbReference type="Pfam" id="PF11838"/>
    </source>
</evidence>
<dbReference type="GO" id="GO:0005737">
    <property type="term" value="C:cytoplasm"/>
    <property type="evidence" value="ECO:0007669"/>
    <property type="project" value="TreeGrafter"/>
</dbReference>
<sequence>MMDAHTTTFGRKKGCAISRCNAFLLGAFFLISLVVTGLLVYHFAPCLEEKHVQPCTDSAGDSLLSTGRSFSMTSTKKKIDVRLPKAIVPDMYELWLIPFIWEGNFTFHGEVKILINVTQDTNNVTLHAVDMNIDENFTTVREYSIKSNKTKLIGIAEQKNDTDRQFHVIRTSNTLKKGKQYVVHLKFIGHLNDYLQGFYRSSYTVGNQTRWIATTQFQPTDARRAFPCFDEPALKAKFQINIARPKNMTSISNMPRKGEPIPMSSLDSYVWDCYDRSVPMSTYLVAFIVSDFDAKTSEDGNFRVWARHDAINQSQYSLNIGPKILKFYEDYFKIKFPLPKMDMVALPDFSAGAMENWGLITYRETAMLYQEGISTSGSKQRVAVVVSHELAHQWFGNLVTPSWWTDLWLNEGFASYMEYIGMDAVEPTWKALEQFVVHDLQNVFGLDALESSHPISIEVGHPDEISEIFDKISYGKGASIIRMMDHFLTTEVFKKGLSNYLNGKAYQSAEQNDLWSALTKQAYKDKVLDSSVSVKEIMDTWTLQTGFPLITVTRNYDNGSITLTQERFLLRNSGTSVTSEAEPLWWVPITYTSEKQLNFNNTQPTKWMKAERSIILNDLNVSPSEWILFNIQETGYYRVTYDRANWQMIIKQLNKENFKDISTINRAQLIDDALNLARAGKLDYTIAFDVTSYLAHEIEYLPWNAAFNAMDYLNDMLIKTQGYDKFRLYILKLLDNVYKQVGFIDKVGDPQLTVFTRIDVLNWACNFNHEDCIMNAMQQFKNWRNTPNPDINNPISPNLRRVVYCTAIRVGGQSEWEFAWQRYLATNVGSEKDLLLQALACTREIWLLNRYLDWAVTENSGIRKQDATRVFGSVANNIVGQPLTFDYFRNKWTHLREYFGTSLSTVNTIVKSATRGISTRYEMKDLVEFAKEHLDELGTATRTIQQAVERAESNIRWLDNYHATIRDWLQRNTIKILINVTNDTNNITLHAVDIKIDEGFTSIREYSPNDKSNNKITVIKITEQKNDSDRQFHVIKTSKLKKGKQYIVHLKFIGYLNDDLHGFYRSSYTVGNQTRWIATTQFEPTDARRAFPCFDEPTLKAKFQINIARPQNMTSISNMPKNEKTTRVPDLDTYVWDHYERSVPMSTYLVAFIIFDFDVRKSKDGDFRVWARHDAIAQTEYSLNIGPKMLKFYEDYFKIKYPLPKMDTAALPDFEAGAMENWGLMTFRETAILYQKEEDGITDNDSKQLIALILAHELSHQWFGNLVTPSWWTDLWLNEGFASYMEYIGTNAVEPEWRVLEQYVVHELQTSFTLDALESSHPISIEVDYPDEINEIFDTITYVKGSAIIRMMDHFLTTDVFKKGLHNYLNEKKYQSAESNDLWYALTKQAHKDKVLDPNITIKKIMDTWTLQTGFPVVTVLRNYSNGSIILTQERFLLDNNVTRITSDKREPLWWIPITYTTEKQLNFNNTQPTKWMKAERSITLNDLDVIPSQWILFNVQETGYYRVNYDTVNWELIIKQLNNIKNFKKISVINRAQLIDDALNLARAGKLDYEIAFNITSYLAHETEYLPWKAAFRALSYLNNMLIKSRGYDKFRLHMLKLLDNIYEQVGFVDKLEDPQMTVFNRINILNWACYLDHEHCVMKAVQYFNYWRNTPNPDINNPVPPNLKSVVYCTAIRVGGQNEWKFAWQRYLAANVGSEKDLLLQALSCTKEIWLLSRYLDWAVMENSGIRKQDATRVFESVASNIAGRSLTFDYIRNKWMDLRKYFGISSSISAMNAIIPAVAGNINTKYELKDLINFVKEHLNEFNNATRTLHQVIENAESNIRWFNKHHMEIYIWLQKNIV</sequence>
<evidence type="ECO:0000259" key="29">
    <source>
        <dbReference type="Pfam" id="PF17900"/>
    </source>
</evidence>
<dbReference type="PANTHER" id="PTHR11533:SF294">
    <property type="entry name" value="THYROTROPIN-RELEASING HORMONE-DEGRADING ECTOENZYME"/>
    <property type="match status" value="1"/>
</dbReference>
<keyword evidence="8" id="KW-1003">Cell membrane</keyword>
<dbReference type="eggNOG" id="KOG1046">
    <property type="taxonomic scope" value="Eukaryota"/>
</dbReference>
<dbReference type="Pfam" id="PF01433">
    <property type="entry name" value="Peptidase_M1"/>
    <property type="match status" value="2"/>
</dbReference>
<dbReference type="FunFam" id="1.25.50.20:FF:000001">
    <property type="entry name" value="Aminopeptidase"/>
    <property type="match status" value="2"/>
</dbReference>
<keyword evidence="14" id="KW-0378">Hydrolase</keyword>
<evidence type="ECO:0000256" key="17">
    <source>
        <dbReference type="ARBA" id="ARBA00022989"/>
    </source>
</evidence>
<feature type="site" description="Transition state stabilizer" evidence="25">
    <location>
        <position position="474"/>
    </location>
</feature>
<keyword evidence="15 24" id="KW-0862">Zinc</keyword>
<dbReference type="Gene3D" id="1.10.390.10">
    <property type="entry name" value="Neutral Protease Domain 2"/>
    <property type="match status" value="2"/>
</dbReference>
<feature type="domain" description="Aminopeptidase N-like N-terminal" evidence="29">
    <location>
        <begin position="88"/>
        <end position="284"/>
    </location>
</feature>
<evidence type="ECO:0000256" key="26">
    <source>
        <dbReference type="SAM" id="Phobius"/>
    </source>
</evidence>
<evidence type="ECO:0000256" key="13">
    <source>
        <dbReference type="ARBA" id="ARBA00022729"/>
    </source>
</evidence>
<evidence type="ECO:0000256" key="15">
    <source>
        <dbReference type="ARBA" id="ARBA00022833"/>
    </source>
</evidence>
<evidence type="ECO:0000256" key="6">
    <source>
        <dbReference type="ARBA" id="ARBA00015611"/>
    </source>
</evidence>
<gene>
    <name evidence="30" type="primary">105627643</name>
</gene>
<dbReference type="GO" id="GO:0098552">
    <property type="term" value="C:side of membrane"/>
    <property type="evidence" value="ECO:0007669"/>
    <property type="project" value="UniProtKB-KW"/>
</dbReference>
<dbReference type="InterPro" id="IPR001930">
    <property type="entry name" value="Peptidase_M1"/>
</dbReference>
<dbReference type="EC" id="3.4.11.2" evidence="5"/>
<comment type="subcellular location">
    <subcellularLocation>
        <location evidence="3">Cell membrane</location>
        <topology evidence="3">Lipid-anchor</topology>
        <topology evidence="3">GPI-anchor</topology>
    </subcellularLocation>
    <subcellularLocation>
        <location evidence="2">Membrane</location>
        <topology evidence="2">Single-pass type II membrane protein</topology>
    </subcellularLocation>
</comment>
<dbReference type="FunFam" id="2.60.40.1730:FF:000012">
    <property type="entry name" value="Aminopeptidase N"/>
    <property type="match status" value="1"/>
</dbReference>
<feature type="active site" description="Proton acceptor" evidence="23">
    <location>
        <position position="389"/>
    </location>
</feature>
<comment type="similarity">
    <text evidence="4">Belongs to the peptidase M1 family.</text>
</comment>
<keyword evidence="18" id="KW-0482">Metalloprotease</keyword>
<feature type="domain" description="Aminopeptidase N-like N-terminal" evidence="29">
    <location>
        <begin position="973"/>
        <end position="1149"/>
    </location>
</feature>
<evidence type="ECO:0000256" key="8">
    <source>
        <dbReference type="ARBA" id="ARBA00022475"/>
    </source>
</evidence>
<feature type="binding site" evidence="24">
    <location>
        <position position="411"/>
    </location>
    <ligand>
        <name>Zn(2+)</name>
        <dbReference type="ChEBI" id="CHEBI:29105"/>
        <note>catalytic</note>
    </ligand>
</feature>
<dbReference type="KEGG" id="acep:105627643"/>
<keyword evidence="22" id="KW-0449">Lipoprotein</keyword>
<evidence type="ECO:0000256" key="19">
    <source>
        <dbReference type="ARBA" id="ARBA00023136"/>
    </source>
</evidence>
<organism evidence="30 31">
    <name type="scientific">Atta cephalotes</name>
    <name type="common">Leafcutter ant</name>
    <dbReference type="NCBI Taxonomy" id="12957"/>
    <lineage>
        <taxon>Eukaryota</taxon>
        <taxon>Metazoa</taxon>
        <taxon>Ecdysozoa</taxon>
        <taxon>Arthropoda</taxon>
        <taxon>Hexapoda</taxon>
        <taxon>Insecta</taxon>
        <taxon>Pterygota</taxon>
        <taxon>Neoptera</taxon>
        <taxon>Endopterygota</taxon>
        <taxon>Hymenoptera</taxon>
        <taxon>Apocrita</taxon>
        <taxon>Aculeata</taxon>
        <taxon>Formicoidea</taxon>
        <taxon>Formicidae</taxon>
        <taxon>Myrmicinae</taxon>
        <taxon>Atta</taxon>
    </lineage>
</organism>
<dbReference type="EMBL" id="ADTU01007783">
    <property type="status" value="NOT_ANNOTATED_CDS"/>
    <property type="molecule type" value="Genomic_DNA"/>
</dbReference>
<keyword evidence="31" id="KW-1185">Reference proteome</keyword>
<feature type="domain" description="Peptidase M1 membrane alanine aminopeptidase" evidence="27">
    <location>
        <begin position="316"/>
        <end position="541"/>
    </location>
</feature>
<protein>
    <recommendedName>
        <fullName evidence="6">Aminopeptidase N</fullName>
        <ecNumber evidence="5">3.4.11.2</ecNumber>
    </recommendedName>
</protein>
<evidence type="ECO:0000256" key="25">
    <source>
        <dbReference type="PIRSR" id="PIRSR634016-4"/>
    </source>
</evidence>
<dbReference type="OrthoDB" id="510539at2759"/>
<keyword evidence="10" id="KW-0645">Protease</keyword>
<evidence type="ECO:0000256" key="1">
    <source>
        <dbReference type="ARBA" id="ARBA00000098"/>
    </source>
</evidence>
<dbReference type="Pfam" id="PF11838">
    <property type="entry name" value="ERAP1_C"/>
    <property type="match status" value="2"/>
</dbReference>
<keyword evidence="20" id="KW-1015">Disulfide bond</keyword>
<dbReference type="GO" id="GO:0070006">
    <property type="term" value="F:metalloaminopeptidase activity"/>
    <property type="evidence" value="ECO:0007669"/>
    <property type="project" value="TreeGrafter"/>
</dbReference>
<feature type="transmembrane region" description="Helical" evidence="26">
    <location>
        <begin position="21"/>
        <end position="44"/>
    </location>
</feature>
<name>A0A158P3F3_ATTCE</name>
<dbReference type="InterPro" id="IPR027268">
    <property type="entry name" value="Peptidase_M4/M1_CTD_sf"/>
</dbReference>
<evidence type="ECO:0000256" key="14">
    <source>
        <dbReference type="ARBA" id="ARBA00022801"/>
    </source>
</evidence>
<proteinExistence type="inferred from homology"/>
<dbReference type="GO" id="GO:0005886">
    <property type="term" value="C:plasma membrane"/>
    <property type="evidence" value="ECO:0007669"/>
    <property type="project" value="UniProtKB-SubCell"/>
</dbReference>
<keyword evidence="13" id="KW-0732">Signal</keyword>
<feature type="domain" description="ERAP1-like C-terminal" evidence="28">
    <location>
        <begin position="1495"/>
        <end position="1824"/>
    </location>
</feature>
<dbReference type="InterPro" id="IPR045357">
    <property type="entry name" value="Aminopeptidase_N-like_N"/>
</dbReference>
<feature type="binding site" evidence="24">
    <location>
        <position position="388"/>
    </location>
    <ligand>
        <name>Zn(2+)</name>
        <dbReference type="ChEBI" id="CHEBI:29105"/>
        <note>catalytic</note>
    </ligand>
</feature>
<evidence type="ECO:0000256" key="12">
    <source>
        <dbReference type="ARBA" id="ARBA00022723"/>
    </source>
</evidence>
<keyword evidence="21" id="KW-0325">Glycoprotein</keyword>
<dbReference type="InterPro" id="IPR050344">
    <property type="entry name" value="Peptidase_M1_aminopeptidases"/>
</dbReference>
<dbReference type="InterPro" id="IPR014782">
    <property type="entry name" value="Peptidase_M1_dom"/>
</dbReference>
<dbReference type="Pfam" id="PF17900">
    <property type="entry name" value="Peptidase_M1_N"/>
    <property type="match status" value="2"/>
</dbReference>
<evidence type="ECO:0000313" key="30">
    <source>
        <dbReference type="EnsemblMetazoa" id="XP_012064311.1"/>
    </source>
</evidence>
<dbReference type="InterPro" id="IPR042097">
    <property type="entry name" value="Aminopeptidase_N-like_N_sf"/>
</dbReference>
<dbReference type="EnsemblMetazoa" id="XM_012208921.1">
    <property type="protein sequence ID" value="XP_012064311.1"/>
    <property type="gene ID" value="LOC105627643"/>
</dbReference>
<dbReference type="FunFam" id="2.60.40.1910:FF:000008">
    <property type="entry name" value="Aminopeptidase"/>
    <property type="match status" value="2"/>
</dbReference>
<feature type="domain" description="ERAP1-like C-terminal" evidence="28">
    <location>
        <begin position="626"/>
        <end position="952"/>
    </location>
</feature>
<dbReference type="Proteomes" id="UP000005205">
    <property type="component" value="Unassembled WGS sequence"/>
</dbReference>